<name>A0A2T1EIR7_9CYAN</name>
<reference evidence="3" key="1">
    <citation type="submission" date="2018-02" db="EMBL/GenBank/DDBJ databases">
        <authorList>
            <person name="Moore K."/>
            <person name="Momper L."/>
        </authorList>
    </citation>
    <scope>NUCLEOTIDE SEQUENCE [LARGE SCALE GENOMIC DNA]</scope>
    <source>
        <strain evidence="3">ULC18</strain>
    </source>
</reference>
<protein>
    <recommendedName>
        <fullName evidence="4">O-antigen ligase domain-containing protein</fullName>
    </recommendedName>
</protein>
<organism evidence="2 3">
    <name type="scientific">Stenomitos frigidus ULC18</name>
    <dbReference type="NCBI Taxonomy" id="2107698"/>
    <lineage>
        <taxon>Bacteria</taxon>
        <taxon>Bacillati</taxon>
        <taxon>Cyanobacteriota</taxon>
        <taxon>Cyanophyceae</taxon>
        <taxon>Leptolyngbyales</taxon>
        <taxon>Leptolyngbyaceae</taxon>
        <taxon>Stenomitos</taxon>
    </lineage>
</organism>
<gene>
    <name evidence="2" type="ORF">C7B82_05160</name>
</gene>
<keyword evidence="3" id="KW-1185">Reference proteome</keyword>
<dbReference type="EMBL" id="PVWK01000026">
    <property type="protein sequence ID" value="PSB32639.1"/>
    <property type="molecule type" value="Genomic_DNA"/>
</dbReference>
<feature type="transmembrane region" description="Helical" evidence="1">
    <location>
        <begin position="220"/>
        <end position="250"/>
    </location>
</feature>
<feature type="transmembrane region" description="Helical" evidence="1">
    <location>
        <begin position="347"/>
        <end position="376"/>
    </location>
</feature>
<keyword evidence="1" id="KW-1133">Transmembrane helix</keyword>
<feature type="transmembrane region" description="Helical" evidence="1">
    <location>
        <begin position="110"/>
        <end position="128"/>
    </location>
</feature>
<feature type="transmembrane region" description="Helical" evidence="1">
    <location>
        <begin position="56"/>
        <end position="73"/>
    </location>
</feature>
<dbReference type="AlphaFoldDB" id="A0A2T1EIR7"/>
<proteinExistence type="predicted"/>
<keyword evidence="1" id="KW-0812">Transmembrane</keyword>
<accession>A0A2T1EIR7</accession>
<evidence type="ECO:0008006" key="4">
    <source>
        <dbReference type="Google" id="ProtNLM"/>
    </source>
</evidence>
<dbReference type="OrthoDB" id="7595044at2"/>
<comment type="caution">
    <text evidence="2">The sequence shown here is derived from an EMBL/GenBank/DDBJ whole genome shotgun (WGS) entry which is preliminary data.</text>
</comment>
<keyword evidence="1" id="KW-0472">Membrane</keyword>
<feature type="transmembrane region" description="Helical" evidence="1">
    <location>
        <begin position="140"/>
        <end position="166"/>
    </location>
</feature>
<evidence type="ECO:0000313" key="3">
    <source>
        <dbReference type="Proteomes" id="UP000239576"/>
    </source>
</evidence>
<feature type="transmembrane region" description="Helical" evidence="1">
    <location>
        <begin position="186"/>
        <end position="208"/>
    </location>
</feature>
<feature type="transmembrane region" description="Helical" evidence="1">
    <location>
        <begin position="12"/>
        <end position="36"/>
    </location>
</feature>
<feature type="transmembrane region" description="Helical" evidence="1">
    <location>
        <begin position="388"/>
        <end position="407"/>
    </location>
</feature>
<reference evidence="2 3" key="2">
    <citation type="submission" date="2018-03" db="EMBL/GenBank/DDBJ databases">
        <title>The ancient ancestry and fast evolution of plastids.</title>
        <authorList>
            <person name="Moore K.R."/>
            <person name="Magnabosco C."/>
            <person name="Momper L."/>
            <person name="Gold D.A."/>
            <person name="Bosak T."/>
            <person name="Fournier G.P."/>
        </authorList>
    </citation>
    <scope>NUCLEOTIDE SEQUENCE [LARGE SCALE GENOMIC DNA]</scope>
    <source>
        <strain evidence="2 3">ULC18</strain>
    </source>
</reference>
<feature type="transmembrane region" description="Helical" evidence="1">
    <location>
        <begin position="256"/>
        <end position="276"/>
    </location>
</feature>
<evidence type="ECO:0000313" key="2">
    <source>
        <dbReference type="EMBL" id="PSB32639.1"/>
    </source>
</evidence>
<evidence type="ECO:0000256" key="1">
    <source>
        <dbReference type="SAM" id="Phobius"/>
    </source>
</evidence>
<dbReference type="Proteomes" id="UP000239576">
    <property type="component" value="Unassembled WGS sequence"/>
</dbReference>
<sequence length="445" mass="49882">MNTLVLYAWFPIVVYLFIRFPPQRALVISFVTAWLFLPLAEFKLPGLPVEYNKMSATYLAVLLATCLYNVDRFKVFRFHWFDIPIVVYCLCPFASSMTNGLGAYDGFSSTIGQTMGWGVPYFLGRIYLNNFSGLRQLAIGIFYGGLLYAPLCLFETATHVNLHGLIYRFTAGAADIRYGAYRPSVFLQNGLVLGTWMMFATLMGVVLWRTKTIKQIRNIPISWIVGFLLVTFILVRATGAYSLLAAGLIIVITAQWYRTGFLLWFIIGGMFIYLYLGVIGDFPGQEIIDFLTNFFDPERLQSLGFRFMNEEVLSAKARQRILFGWGGFGRNMLYKEGGYVITITDSLWIIAFGINGLVGLVSVFTALLLPVLGFWYFYPPASWSHPNIVIAAAIAAGLAMYALDCVLNAFPNPIYTLAGGGLTGVLLTRESQGFPARQPLVRQVR</sequence>
<feature type="transmembrane region" description="Helical" evidence="1">
    <location>
        <begin position="85"/>
        <end position="104"/>
    </location>
</feature>
<dbReference type="RefSeq" id="WP_106255246.1">
    <property type="nucleotide sequence ID" value="NZ_CAWNSW010000014.1"/>
</dbReference>